<gene>
    <name evidence="2" type="ORF">COX22_00820</name>
</gene>
<evidence type="ECO:0000256" key="1">
    <source>
        <dbReference type="SAM" id="Phobius"/>
    </source>
</evidence>
<dbReference type="AlphaFoldDB" id="A0A2G9ZLP9"/>
<proteinExistence type="predicted"/>
<dbReference type="EMBL" id="PCSD01000016">
    <property type="protein sequence ID" value="PIP34099.1"/>
    <property type="molecule type" value="Genomic_DNA"/>
</dbReference>
<protein>
    <submittedName>
        <fullName evidence="2">Uncharacterized protein</fullName>
    </submittedName>
</protein>
<evidence type="ECO:0000313" key="2">
    <source>
        <dbReference type="EMBL" id="PIP34099.1"/>
    </source>
</evidence>
<dbReference type="Proteomes" id="UP000230729">
    <property type="component" value="Unassembled WGS sequence"/>
</dbReference>
<accession>A0A2G9ZLP9</accession>
<organism evidence="2 3">
    <name type="scientific">Candidatus Falkowbacteria bacterium CG23_combo_of_CG06-09_8_20_14_all_49_15</name>
    <dbReference type="NCBI Taxonomy" id="1974572"/>
    <lineage>
        <taxon>Bacteria</taxon>
        <taxon>Candidatus Falkowiibacteriota</taxon>
    </lineage>
</organism>
<keyword evidence="1" id="KW-0812">Transmembrane</keyword>
<sequence>MSPKTAIAIILALILIFAVAFVYLISNRVDAPLAIPEPSGQVKQDEGKIDLPKTDAERQAVIEQAEEKSASIISQAASSSPEEFQEALQAATAVKQEAQQALINSMTPEELEAERAQYKAWKEYIQTMQKATTTP</sequence>
<feature type="transmembrane region" description="Helical" evidence="1">
    <location>
        <begin position="6"/>
        <end position="25"/>
    </location>
</feature>
<name>A0A2G9ZLP9_9BACT</name>
<keyword evidence="1" id="KW-1133">Transmembrane helix</keyword>
<reference evidence="2 3" key="1">
    <citation type="submission" date="2017-09" db="EMBL/GenBank/DDBJ databases">
        <title>Depth-based differentiation of microbial function through sediment-hosted aquifers and enrichment of novel symbionts in the deep terrestrial subsurface.</title>
        <authorList>
            <person name="Probst A.J."/>
            <person name="Ladd B."/>
            <person name="Jarett J.K."/>
            <person name="Geller-Mcgrath D.E."/>
            <person name="Sieber C.M."/>
            <person name="Emerson J.B."/>
            <person name="Anantharaman K."/>
            <person name="Thomas B.C."/>
            <person name="Malmstrom R."/>
            <person name="Stieglmeier M."/>
            <person name="Klingl A."/>
            <person name="Woyke T."/>
            <person name="Ryan C.M."/>
            <person name="Banfield J.F."/>
        </authorList>
    </citation>
    <scope>NUCLEOTIDE SEQUENCE [LARGE SCALE GENOMIC DNA]</scope>
    <source>
        <strain evidence="2">CG23_combo_of_CG06-09_8_20_14_all_49_15</strain>
    </source>
</reference>
<comment type="caution">
    <text evidence="2">The sequence shown here is derived from an EMBL/GenBank/DDBJ whole genome shotgun (WGS) entry which is preliminary data.</text>
</comment>
<evidence type="ECO:0000313" key="3">
    <source>
        <dbReference type="Proteomes" id="UP000230729"/>
    </source>
</evidence>
<keyword evidence="1" id="KW-0472">Membrane</keyword>